<evidence type="ECO:0000256" key="3">
    <source>
        <dbReference type="ARBA" id="ARBA00023163"/>
    </source>
</evidence>
<dbReference type="PROSITE" id="PS50995">
    <property type="entry name" value="HTH_MARR_2"/>
    <property type="match status" value="1"/>
</dbReference>
<name>A0ABW4HPC4_9BACI</name>
<organism evidence="5 6">
    <name type="scientific">Oceanobacillus luteolus</name>
    <dbReference type="NCBI Taxonomy" id="1274358"/>
    <lineage>
        <taxon>Bacteria</taxon>
        <taxon>Bacillati</taxon>
        <taxon>Bacillota</taxon>
        <taxon>Bacilli</taxon>
        <taxon>Bacillales</taxon>
        <taxon>Bacillaceae</taxon>
        <taxon>Oceanobacillus</taxon>
    </lineage>
</organism>
<sequence length="141" mass="16905">MRETLFHQQLQFTRSFKKKLNEKLSTVGLFHSQWLLMYCMKKQQPVTLVEISNYLDVEKPTISRTVKRLEEQGLIEEVPSLDKREKRMHLTRKGEESYEEAQRIVTHFETGLMKEISDQDIETTLRTIQSLREKLYEEEIN</sequence>
<comment type="caution">
    <text evidence="5">The sequence shown here is derived from an EMBL/GenBank/DDBJ whole genome shotgun (WGS) entry which is preliminary data.</text>
</comment>
<dbReference type="InterPro" id="IPR000835">
    <property type="entry name" value="HTH_MarR-typ"/>
</dbReference>
<feature type="domain" description="HTH marR-type" evidence="4">
    <location>
        <begin position="2"/>
        <end position="137"/>
    </location>
</feature>
<keyword evidence="1" id="KW-0805">Transcription regulation</keyword>
<evidence type="ECO:0000313" key="6">
    <source>
        <dbReference type="Proteomes" id="UP001597221"/>
    </source>
</evidence>
<dbReference type="RefSeq" id="WP_379596548.1">
    <property type="nucleotide sequence ID" value="NZ_JBHUDE010000028.1"/>
</dbReference>
<keyword evidence="2" id="KW-0238">DNA-binding</keyword>
<dbReference type="Gene3D" id="1.10.10.10">
    <property type="entry name" value="Winged helix-like DNA-binding domain superfamily/Winged helix DNA-binding domain"/>
    <property type="match status" value="1"/>
</dbReference>
<evidence type="ECO:0000256" key="1">
    <source>
        <dbReference type="ARBA" id="ARBA00023015"/>
    </source>
</evidence>
<gene>
    <name evidence="5" type="ORF">ACFSBH_06075</name>
</gene>
<proteinExistence type="predicted"/>
<dbReference type="SMART" id="SM00347">
    <property type="entry name" value="HTH_MARR"/>
    <property type="match status" value="1"/>
</dbReference>
<dbReference type="PANTHER" id="PTHR42756">
    <property type="entry name" value="TRANSCRIPTIONAL REGULATOR, MARR"/>
    <property type="match status" value="1"/>
</dbReference>
<keyword evidence="6" id="KW-1185">Reference proteome</keyword>
<dbReference type="InterPro" id="IPR011991">
    <property type="entry name" value="ArsR-like_HTH"/>
</dbReference>
<accession>A0ABW4HPC4</accession>
<dbReference type="PANTHER" id="PTHR42756:SF1">
    <property type="entry name" value="TRANSCRIPTIONAL REPRESSOR OF EMRAB OPERON"/>
    <property type="match status" value="1"/>
</dbReference>
<evidence type="ECO:0000256" key="2">
    <source>
        <dbReference type="ARBA" id="ARBA00023125"/>
    </source>
</evidence>
<dbReference type="InterPro" id="IPR036388">
    <property type="entry name" value="WH-like_DNA-bd_sf"/>
</dbReference>
<reference evidence="6" key="1">
    <citation type="journal article" date="2019" name="Int. J. Syst. Evol. Microbiol.">
        <title>The Global Catalogue of Microorganisms (GCM) 10K type strain sequencing project: providing services to taxonomists for standard genome sequencing and annotation.</title>
        <authorList>
            <consortium name="The Broad Institute Genomics Platform"/>
            <consortium name="The Broad Institute Genome Sequencing Center for Infectious Disease"/>
            <person name="Wu L."/>
            <person name="Ma J."/>
        </authorList>
    </citation>
    <scope>NUCLEOTIDE SEQUENCE [LARGE SCALE GENOMIC DNA]</scope>
    <source>
        <strain evidence="6">CGMCC 1.12376</strain>
    </source>
</reference>
<dbReference type="Proteomes" id="UP001597221">
    <property type="component" value="Unassembled WGS sequence"/>
</dbReference>
<protein>
    <submittedName>
        <fullName evidence="5">MarR family winged helix-turn-helix transcriptional regulator</fullName>
    </submittedName>
</protein>
<evidence type="ECO:0000313" key="5">
    <source>
        <dbReference type="EMBL" id="MFD1607216.1"/>
    </source>
</evidence>
<dbReference type="InterPro" id="IPR036390">
    <property type="entry name" value="WH_DNA-bd_sf"/>
</dbReference>
<dbReference type="SUPFAM" id="SSF46785">
    <property type="entry name" value="Winged helix' DNA-binding domain"/>
    <property type="match status" value="1"/>
</dbReference>
<evidence type="ECO:0000259" key="4">
    <source>
        <dbReference type="PROSITE" id="PS50995"/>
    </source>
</evidence>
<dbReference type="CDD" id="cd00090">
    <property type="entry name" value="HTH_ARSR"/>
    <property type="match status" value="1"/>
</dbReference>
<dbReference type="EMBL" id="JBHUDE010000028">
    <property type="protein sequence ID" value="MFD1607216.1"/>
    <property type="molecule type" value="Genomic_DNA"/>
</dbReference>
<dbReference type="Pfam" id="PF01047">
    <property type="entry name" value="MarR"/>
    <property type="match status" value="1"/>
</dbReference>
<keyword evidence="3" id="KW-0804">Transcription</keyword>